<evidence type="ECO:0000313" key="3">
    <source>
        <dbReference type="EMBL" id="UZF15502.1"/>
    </source>
</evidence>
<keyword evidence="2" id="KW-0812">Transmembrane</keyword>
<keyword evidence="2" id="KW-1133">Transmembrane helix</keyword>
<name>A0ABY6NEB6_RALSL</name>
<feature type="region of interest" description="Disordered" evidence="1">
    <location>
        <begin position="160"/>
        <end position="183"/>
    </location>
</feature>
<feature type="compositionally biased region" description="Basic and acidic residues" evidence="1">
    <location>
        <begin position="165"/>
        <end position="183"/>
    </location>
</feature>
<sequence>MEARKARTQLTHGQMALAISIVLAGGAIPVYLAIKGNPWPCIALVVASKSIGYNLAQIDQNFARTFKSPTAGNLAKMFTSWHQTNTDTLQSALRAVGAQRDNYASSQAALTDLYNRSQATNGNLDALQTLSQINVRQIQELQSLKELMATQTTAATTYMATQNAKDQKGLDDASRRPTRESKV</sequence>
<reference evidence="3" key="1">
    <citation type="submission" date="2021-10" db="EMBL/GenBank/DDBJ databases">
        <title>Complete genome sequences of five Ralstonia solancearum strains isolated from sunflower.</title>
        <authorList>
            <person name="She X."/>
            <person name="He Z."/>
        </authorList>
    </citation>
    <scope>NUCLEOTIDE SEQUENCE</scope>
    <source>
        <strain evidence="3">RS638</strain>
    </source>
</reference>
<dbReference type="EMBL" id="CP085043">
    <property type="protein sequence ID" value="UZF15502.1"/>
    <property type="molecule type" value="Genomic_DNA"/>
</dbReference>
<organism evidence="3">
    <name type="scientific">Ralstonia solanacearum</name>
    <name type="common">Pseudomonas solanacearum</name>
    <dbReference type="NCBI Taxonomy" id="305"/>
    <lineage>
        <taxon>Bacteria</taxon>
        <taxon>Pseudomonadati</taxon>
        <taxon>Pseudomonadota</taxon>
        <taxon>Betaproteobacteria</taxon>
        <taxon>Burkholderiales</taxon>
        <taxon>Burkholderiaceae</taxon>
        <taxon>Ralstonia</taxon>
        <taxon>Ralstonia solanacearum species complex</taxon>
    </lineage>
</organism>
<protein>
    <submittedName>
        <fullName evidence="3">Uncharacterized protein</fullName>
    </submittedName>
</protein>
<evidence type="ECO:0000256" key="1">
    <source>
        <dbReference type="SAM" id="MobiDB-lite"/>
    </source>
</evidence>
<evidence type="ECO:0000256" key="2">
    <source>
        <dbReference type="SAM" id="Phobius"/>
    </source>
</evidence>
<feature type="transmembrane region" description="Helical" evidence="2">
    <location>
        <begin position="12"/>
        <end position="34"/>
    </location>
</feature>
<keyword evidence="2" id="KW-0472">Membrane</keyword>
<accession>A0ABY6NEB6</accession>
<gene>
    <name evidence="3" type="ORF">LH706_03335</name>
</gene>
<proteinExistence type="predicted"/>